<feature type="domain" description="GmrSD restriction endonucleases N-terminal" evidence="1">
    <location>
        <begin position="29"/>
        <end position="185"/>
    </location>
</feature>
<keyword evidence="3" id="KW-1185">Reference proteome</keyword>
<gene>
    <name evidence="2" type="ORF">H6G68_06475</name>
</gene>
<dbReference type="RefSeq" id="WP_190905898.1">
    <property type="nucleotide sequence ID" value="NZ_JACJTQ010000006.1"/>
</dbReference>
<reference evidence="2 3" key="1">
    <citation type="journal article" date="2020" name="ISME J.">
        <title>Comparative genomics reveals insights into cyanobacterial evolution and habitat adaptation.</title>
        <authorList>
            <person name="Chen M.Y."/>
            <person name="Teng W.K."/>
            <person name="Zhao L."/>
            <person name="Hu C.X."/>
            <person name="Zhou Y.K."/>
            <person name="Han B.P."/>
            <person name="Song L.R."/>
            <person name="Shu W.S."/>
        </authorList>
    </citation>
    <scope>NUCLEOTIDE SEQUENCE [LARGE SCALE GENOMIC DNA]</scope>
    <source>
        <strain evidence="2 3">FACHB-362</strain>
    </source>
</reference>
<protein>
    <submittedName>
        <fullName evidence="2">DUF262 domain-containing protein</fullName>
    </submittedName>
</protein>
<dbReference type="PANTHER" id="PTHR39639:SF1">
    <property type="entry name" value="DUF262 DOMAIN-CONTAINING PROTEIN"/>
    <property type="match status" value="1"/>
</dbReference>
<evidence type="ECO:0000313" key="3">
    <source>
        <dbReference type="Proteomes" id="UP000660381"/>
    </source>
</evidence>
<dbReference type="InterPro" id="IPR004919">
    <property type="entry name" value="GmrSD_N"/>
</dbReference>
<dbReference type="PANTHER" id="PTHR39639">
    <property type="entry name" value="CHROMOSOME 16, WHOLE GENOME SHOTGUN SEQUENCE"/>
    <property type="match status" value="1"/>
</dbReference>
<accession>A0ABR8IZY8</accession>
<comment type="caution">
    <text evidence="2">The sequence shown here is derived from an EMBL/GenBank/DDBJ whole genome shotgun (WGS) entry which is preliminary data.</text>
</comment>
<proteinExistence type="predicted"/>
<dbReference type="Pfam" id="PF03235">
    <property type="entry name" value="GmrSD_N"/>
    <property type="match status" value="1"/>
</dbReference>
<dbReference type="EMBL" id="JACJTQ010000006">
    <property type="protein sequence ID" value="MBD2691405.1"/>
    <property type="molecule type" value="Genomic_DNA"/>
</dbReference>
<sequence length="371" mass="43089">MGLQEEIDKMRQEIRSDHYSMSIGEWISLYEDKSINLHPEFQSFFRWTSSQKTRLIESILLGIPIPPIFVAQREDGVWDVVDGLNRLSTIYELIGKLKDENNNCVEPLILEGTKYLPNLASKKWEDNDNPQNSLTQNQRLLIKRAKIDVTIILEESNDNAKYELFQRLNTGGSIATVQEVRNCILVMNNQKMFHWMKKLSQSEIFKDCVGLSEESIAEQYDMELLLKFLVLRNLEVDEIRNISNNFNEFLTDKMIEISQNPHFDYSEAEMAFNKTFEILNEQMGIDSFRRYSAAKEKFLGGFLVSAYELIALGISHNYKTLSNSAINVKEKVKQFWIDPENPIVSSRGWSNANAQRRITRLIPLGRKLFQP</sequence>
<name>A0ABR8IZY8_9NOST</name>
<evidence type="ECO:0000313" key="2">
    <source>
        <dbReference type="EMBL" id="MBD2691405.1"/>
    </source>
</evidence>
<dbReference type="Proteomes" id="UP000660381">
    <property type="component" value="Unassembled WGS sequence"/>
</dbReference>
<organism evidence="2 3">
    <name type="scientific">Anabaena catenula FACHB-362</name>
    <dbReference type="NCBI Taxonomy" id="2692877"/>
    <lineage>
        <taxon>Bacteria</taxon>
        <taxon>Bacillati</taxon>
        <taxon>Cyanobacteriota</taxon>
        <taxon>Cyanophyceae</taxon>
        <taxon>Nostocales</taxon>
        <taxon>Nostocaceae</taxon>
        <taxon>Anabaena</taxon>
    </lineage>
</organism>
<evidence type="ECO:0000259" key="1">
    <source>
        <dbReference type="Pfam" id="PF03235"/>
    </source>
</evidence>